<sequence length="840" mass="89290">MAPSKSKKTAKTNVSAIASSLSGQGDFTRKKAKVGVKKVGSNATRTDFKARSIALPNQSVLGAAHRNDERPQGAEASLEDVRTRRGLGLAQLVVQTRHYSKDVKRESLASIQELLGSHSHLISSSASHVIPAVSVLLGDTDAGVRRTLAKLLFWYLPRLPPAVLSPHLSTLILYTTSALSNIYAQVRIDALSTLDLLIRIAPAHVCAGWQDAPAIRSLASTSTLACTSPLQSASTSAGARVADCFCTLLGLHSHANANAAPASTLGSAASMGSAQISTVASDLSSSAKIRLFQTLSAFLVAAERGQRQTHHVEAEAHEEFGETEEDLAASFWPIASSFRTPAAYRAFLHSLALHSPSSAKRDDAVVDWSHNIASGSFGSSATQCTRLTDPLTTASSSAAGHWNLQDLQGGMRDCIASGSATFQCHALAASTSTIDDARQVLFQALSPLLLSSFLEAAPAAFPAALPDSSPASRAENLDLVQGVIDLTRALWQGNGNAPSKEDGARSQAAHTLGALLQKWSKWWPFAGRPAEGAQSPSDSTIARLQALDTAFAELYALWMFAGVRPDQAQRKDKARMVRLSDVQAHVVDVLLRDARSNEGFDWDVFPQAPGTKAKGEVSLQTVVPASAVQGAQSPRSLTAEEYTALLPSVWMLLNRRKDVGEGVATSEMAASDMDNGVHAVFVALLEHWCAAKGLAKRAATKAICAFVLVHSSPSSACLFSPSLKCGRYSAPLRNWLSMLPRYLWELSNKHPPTSLSILTFMHALVLQAPPSSSSTSSSSSLGFLHPLLVPFFQVKAGSKTIKGPYYRLDSKCQARAKGLLFALQPLDQGLRDAAESVGAV</sequence>
<reference evidence="5" key="1">
    <citation type="submission" date="2014-09" db="EMBL/GenBank/DDBJ databases">
        <authorList>
            <person name="Sharma Rahul"/>
            <person name="Thines Marco"/>
        </authorList>
    </citation>
    <scope>NUCLEOTIDE SEQUENCE [LARGE SCALE GENOMIC DNA]</scope>
</reference>
<dbReference type="Pfam" id="PF12333">
    <property type="entry name" value="Ipi1_N"/>
    <property type="match status" value="1"/>
</dbReference>
<comment type="function">
    <text evidence="1">Component of the RIX1 complex required for processing of ITS2 sequences from 35S pre-rRNA.</text>
</comment>
<dbReference type="STRING" id="401625.A0A0P1BDW0"/>
<feature type="compositionally biased region" description="Polar residues" evidence="2">
    <location>
        <begin position="11"/>
        <end position="25"/>
    </location>
</feature>
<feature type="compositionally biased region" description="Basic residues" evidence="2">
    <location>
        <begin position="1"/>
        <end position="10"/>
    </location>
</feature>
<dbReference type="InterPro" id="IPR016024">
    <property type="entry name" value="ARM-type_fold"/>
</dbReference>
<evidence type="ECO:0000313" key="5">
    <source>
        <dbReference type="Proteomes" id="UP000054845"/>
    </source>
</evidence>
<dbReference type="Gene3D" id="1.25.10.10">
    <property type="entry name" value="Leucine-rich Repeat Variant"/>
    <property type="match status" value="1"/>
</dbReference>
<dbReference type="OrthoDB" id="361362at2759"/>
<dbReference type="InterPro" id="IPR024679">
    <property type="entry name" value="Ipi1_N"/>
</dbReference>
<dbReference type="InterPro" id="IPR011989">
    <property type="entry name" value="ARM-like"/>
</dbReference>
<evidence type="ECO:0000256" key="1">
    <source>
        <dbReference type="ARBA" id="ARBA00002355"/>
    </source>
</evidence>
<evidence type="ECO:0000259" key="3">
    <source>
        <dbReference type="Pfam" id="PF12333"/>
    </source>
</evidence>
<accession>A0A0P1BDW0</accession>
<feature type="region of interest" description="Disordered" evidence="2">
    <location>
        <begin position="1"/>
        <end position="41"/>
    </location>
</feature>
<feature type="domain" description="Pre-rRNA-processing protein Ipi1 N-terminal" evidence="3">
    <location>
        <begin position="163"/>
        <end position="299"/>
    </location>
</feature>
<keyword evidence="5" id="KW-1185">Reference proteome</keyword>
<dbReference type="AlphaFoldDB" id="A0A0P1BDW0"/>
<organism evidence="4 5">
    <name type="scientific">Ceraceosorus bombacis</name>
    <dbReference type="NCBI Taxonomy" id="401625"/>
    <lineage>
        <taxon>Eukaryota</taxon>
        <taxon>Fungi</taxon>
        <taxon>Dikarya</taxon>
        <taxon>Basidiomycota</taxon>
        <taxon>Ustilaginomycotina</taxon>
        <taxon>Exobasidiomycetes</taxon>
        <taxon>Ceraceosorales</taxon>
        <taxon>Ceraceosoraceae</taxon>
        <taxon>Ceraceosorus</taxon>
    </lineage>
</organism>
<dbReference type="EMBL" id="CCYA01000240">
    <property type="protein sequence ID" value="CEH14094.1"/>
    <property type="molecule type" value="Genomic_DNA"/>
</dbReference>
<proteinExistence type="predicted"/>
<evidence type="ECO:0000313" key="4">
    <source>
        <dbReference type="EMBL" id="CEH14094.1"/>
    </source>
</evidence>
<name>A0A0P1BDW0_9BASI</name>
<protein>
    <submittedName>
        <fullName evidence="4">Uncharacterized conserved protein</fullName>
    </submittedName>
</protein>
<evidence type="ECO:0000256" key="2">
    <source>
        <dbReference type="SAM" id="MobiDB-lite"/>
    </source>
</evidence>
<dbReference type="SUPFAM" id="SSF48371">
    <property type="entry name" value="ARM repeat"/>
    <property type="match status" value="1"/>
</dbReference>
<dbReference type="Proteomes" id="UP000054845">
    <property type="component" value="Unassembled WGS sequence"/>
</dbReference>